<name>A0A645AQ96_9ZZZZ</name>
<dbReference type="NCBIfam" id="NF006162">
    <property type="entry name" value="PRK08306.1"/>
    <property type="match status" value="1"/>
</dbReference>
<proteinExistence type="predicted"/>
<evidence type="ECO:0000313" key="3">
    <source>
        <dbReference type="EMBL" id="MPM54938.1"/>
    </source>
</evidence>
<dbReference type="GO" id="GO:0051287">
    <property type="term" value="F:NAD binding"/>
    <property type="evidence" value="ECO:0007669"/>
    <property type="project" value="InterPro"/>
</dbReference>
<dbReference type="AlphaFoldDB" id="A0A645AQ96"/>
<dbReference type="InterPro" id="IPR006140">
    <property type="entry name" value="D-isomer_DH_NAD-bd"/>
</dbReference>
<dbReference type="Gene3D" id="3.40.50.720">
    <property type="entry name" value="NAD(P)-binding Rossmann-like Domain"/>
    <property type="match status" value="1"/>
</dbReference>
<dbReference type="InterPro" id="IPR031629">
    <property type="entry name" value="DpaA_N"/>
</dbReference>
<gene>
    <name evidence="3" type="primary">dpaA_5</name>
    <name evidence="3" type="ORF">SDC9_101721</name>
</gene>
<dbReference type="InterPro" id="IPR036291">
    <property type="entry name" value="NAD(P)-bd_dom_sf"/>
</dbReference>
<feature type="domain" description="Dipicolinate synthase subunit A N-terminal" evidence="2">
    <location>
        <begin position="7"/>
        <end position="119"/>
    </location>
</feature>
<dbReference type="SUPFAM" id="SSF51735">
    <property type="entry name" value="NAD(P)-binding Rossmann-fold domains"/>
    <property type="match status" value="1"/>
</dbReference>
<evidence type="ECO:0000259" key="2">
    <source>
        <dbReference type="Pfam" id="PF16924"/>
    </source>
</evidence>
<reference evidence="3" key="1">
    <citation type="submission" date="2019-08" db="EMBL/GenBank/DDBJ databases">
        <authorList>
            <person name="Kucharzyk K."/>
            <person name="Murdoch R.W."/>
            <person name="Higgins S."/>
            <person name="Loffler F."/>
        </authorList>
    </citation>
    <scope>NUCLEOTIDE SEQUENCE</scope>
</reference>
<dbReference type="EC" id="1.3.1.-" evidence="3"/>
<feature type="domain" description="D-isomer specific 2-hydroxyacid dehydrogenase NAD-binding" evidence="1">
    <location>
        <begin position="145"/>
        <end position="247"/>
    </location>
</feature>
<keyword evidence="3" id="KW-0560">Oxidoreductase</keyword>
<comment type="caution">
    <text evidence="3">The sequence shown here is derived from an EMBL/GenBank/DDBJ whole genome shotgun (WGS) entry which is preliminary data.</text>
</comment>
<protein>
    <submittedName>
        <fullName evidence="3">Dipicolinate synthase subunit A</fullName>
        <ecNumber evidence="3">1.3.1.-</ecNumber>
    </submittedName>
</protein>
<organism evidence="3">
    <name type="scientific">bioreactor metagenome</name>
    <dbReference type="NCBI Taxonomy" id="1076179"/>
    <lineage>
        <taxon>unclassified sequences</taxon>
        <taxon>metagenomes</taxon>
        <taxon>ecological metagenomes</taxon>
    </lineage>
</organism>
<dbReference type="GO" id="GO:0016491">
    <property type="term" value="F:oxidoreductase activity"/>
    <property type="evidence" value="ECO:0007669"/>
    <property type="project" value="UniProtKB-KW"/>
</dbReference>
<accession>A0A645AQ96</accession>
<sequence>MEHEYNIWVIGGDLRQAKLAELLLADGHTVHTYGLENMPEPGEVPIEESLRGAEHSHCVVLPLPVCGEEGVLNAPLSGKRHLLAGILDRLSPGQVICAGLVSPYAASLAEQRGLTIRDYFAREELAVANAIPTAEGAVQIAMEELPVTIHGARILVVGYGRVGKLLAHRFSVLGARVTVAARKYEDLAWAKAYGYATEHTGELDGWLCSYDLVVNTVPAQVLGEARLTDLQKGALVIDLASRPGGVDFEAAARLGVKAIWALSLPGKVAPVTSGKNIRDTIYNILKELGV</sequence>
<dbReference type="Pfam" id="PF02826">
    <property type="entry name" value="2-Hacid_dh_C"/>
    <property type="match status" value="1"/>
</dbReference>
<dbReference type="EMBL" id="VSSQ01015033">
    <property type="protein sequence ID" value="MPM54938.1"/>
    <property type="molecule type" value="Genomic_DNA"/>
</dbReference>
<dbReference type="Pfam" id="PF16924">
    <property type="entry name" value="DpaA_N"/>
    <property type="match status" value="1"/>
</dbReference>
<evidence type="ECO:0000259" key="1">
    <source>
        <dbReference type="Pfam" id="PF02826"/>
    </source>
</evidence>